<dbReference type="EMBL" id="JBHUEY010000001">
    <property type="protein sequence ID" value="MFD1782553.1"/>
    <property type="molecule type" value="Genomic_DNA"/>
</dbReference>
<dbReference type="PIRSF" id="PIRSF031679">
    <property type="entry name" value="Mtase_Alr7345_prd"/>
    <property type="match status" value="1"/>
</dbReference>
<feature type="chain" id="PRO_5047541529" evidence="1">
    <location>
        <begin position="24"/>
        <end position="297"/>
    </location>
</feature>
<dbReference type="Proteomes" id="UP001597237">
    <property type="component" value="Unassembled WGS sequence"/>
</dbReference>
<accession>A0ABW4MXQ7</accession>
<feature type="signal peptide" evidence="1">
    <location>
        <begin position="1"/>
        <end position="23"/>
    </location>
</feature>
<dbReference type="InterPro" id="IPR029063">
    <property type="entry name" value="SAM-dependent_MTases_sf"/>
</dbReference>
<dbReference type="InterPro" id="IPR006311">
    <property type="entry name" value="TAT_signal"/>
</dbReference>
<keyword evidence="2" id="KW-0489">Methyltransferase</keyword>
<dbReference type="GO" id="GO:0032259">
    <property type="term" value="P:methylation"/>
    <property type="evidence" value="ECO:0007669"/>
    <property type="project" value="UniProtKB-KW"/>
</dbReference>
<gene>
    <name evidence="2" type="ORF">ACFSC0_04035</name>
</gene>
<name>A0ABW4MXQ7_9CAUL</name>
<dbReference type="GO" id="GO:0008168">
    <property type="term" value="F:methyltransferase activity"/>
    <property type="evidence" value="ECO:0007669"/>
    <property type="project" value="UniProtKB-KW"/>
</dbReference>
<organism evidence="2 3">
    <name type="scientific">Phenylobacterium terrae</name>
    <dbReference type="NCBI Taxonomy" id="2665495"/>
    <lineage>
        <taxon>Bacteria</taxon>
        <taxon>Pseudomonadati</taxon>
        <taxon>Pseudomonadota</taxon>
        <taxon>Alphaproteobacteria</taxon>
        <taxon>Caulobacterales</taxon>
        <taxon>Caulobacteraceae</taxon>
        <taxon>Phenylobacterium</taxon>
    </lineage>
</organism>
<keyword evidence="1" id="KW-0732">Signal</keyword>
<proteinExistence type="predicted"/>
<sequence length="297" mass="32075">MRRHWAPGLSRRSLVLFGAAALAACGRPAEEAKSAPDKAPAPKRGGMSLAEAVAGDWRSAQDKGRDAWRHPRETLEFFGLKPGMTVVEFWPGAGWYTDILAPFLAATGGKLYAANLQPTDEASREVVNAFRRKLEADPKLYGQVEVTAFGLTSGPVAPAGSADMALFLRNLHNWMAAGIAEKAFRDAFLALKPGGVLGIEEHRANPGGVQDPLAADGYVQQDYVVQLAQEAGFVLQAASEINANPNDTKDHPFGVWTLPPVRRTSPRGQPDDPAFDRTKFDAIGESDRMTLRFVKPG</sequence>
<dbReference type="Gene3D" id="3.40.50.150">
    <property type="entry name" value="Vaccinia Virus protein VP39"/>
    <property type="match status" value="1"/>
</dbReference>
<dbReference type="PROSITE" id="PS51318">
    <property type="entry name" value="TAT"/>
    <property type="match status" value="1"/>
</dbReference>
<comment type="caution">
    <text evidence="2">The sequence shown here is derived from an EMBL/GenBank/DDBJ whole genome shotgun (WGS) entry which is preliminary data.</text>
</comment>
<dbReference type="PROSITE" id="PS51257">
    <property type="entry name" value="PROKAR_LIPOPROTEIN"/>
    <property type="match status" value="1"/>
</dbReference>
<dbReference type="RefSeq" id="WP_377280395.1">
    <property type="nucleotide sequence ID" value="NZ_JBHRSI010000001.1"/>
</dbReference>
<evidence type="ECO:0000313" key="3">
    <source>
        <dbReference type="Proteomes" id="UP001597237"/>
    </source>
</evidence>
<dbReference type="SUPFAM" id="SSF53335">
    <property type="entry name" value="S-adenosyl-L-methionine-dependent methyltransferases"/>
    <property type="match status" value="1"/>
</dbReference>
<evidence type="ECO:0000313" key="2">
    <source>
        <dbReference type="EMBL" id="MFD1782553.1"/>
    </source>
</evidence>
<evidence type="ECO:0000256" key="1">
    <source>
        <dbReference type="SAM" id="SignalP"/>
    </source>
</evidence>
<keyword evidence="2" id="KW-0808">Transferase</keyword>
<dbReference type="InterPro" id="IPR016980">
    <property type="entry name" value="S-AdoMet-dep_MeTrfase_Alr7345"/>
</dbReference>
<protein>
    <submittedName>
        <fullName evidence="2">Class I SAM-dependent methyltransferase</fullName>
    </submittedName>
</protein>
<keyword evidence="3" id="KW-1185">Reference proteome</keyword>
<reference evidence="3" key="1">
    <citation type="journal article" date="2019" name="Int. J. Syst. Evol. Microbiol.">
        <title>The Global Catalogue of Microorganisms (GCM) 10K type strain sequencing project: providing services to taxonomists for standard genome sequencing and annotation.</title>
        <authorList>
            <consortium name="The Broad Institute Genomics Platform"/>
            <consortium name="The Broad Institute Genome Sequencing Center for Infectious Disease"/>
            <person name="Wu L."/>
            <person name="Ma J."/>
        </authorList>
    </citation>
    <scope>NUCLEOTIDE SEQUENCE [LARGE SCALE GENOMIC DNA]</scope>
    <source>
        <strain evidence="3">DFY28</strain>
    </source>
</reference>